<feature type="transmembrane region" description="Helical" evidence="6">
    <location>
        <begin position="74"/>
        <end position="95"/>
    </location>
</feature>
<organism evidence="8 9">
    <name type="scientific">Pinctada imbricata</name>
    <name type="common">Atlantic pearl-oyster</name>
    <name type="synonym">Pinctada martensii</name>
    <dbReference type="NCBI Taxonomy" id="66713"/>
    <lineage>
        <taxon>Eukaryota</taxon>
        <taxon>Metazoa</taxon>
        <taxon>Spiralia</taxon>
        <taxon>Lophotrochozoa</taxon>
        <taxon>Mollusca</taxon>
        <taxon>Bivalvia</taxon>
        <taxon>Autobranchia</taxon>
        <taxon>Pteriomorphia</taxon>
        <taxon>Pterioida</taxon>
        <taxon>Pterioidea</taxon>
        <taxon>Pteriidae</taxon>
        <taxon>Pinctada</taxon>
    </lineage>
</organism>
<feature type="domain" description="G-protein coupled receptors family 1 profile" evidence="7">
    <location>
        <begin position="21"/>
        <end position="272"/>
    </location>
</feature>
<evidence type="ECO:0000256" key="5">
    <source>
        <dbReference type="RuleBase" id="RU000688"/>
    </source>
</evidence>
<dbReference type="InterPro" id="IPR000276">
    <property type="entry name" value="GPCR_Rhodpsn"/>
</dbReference>
<dbReference type="Proteomes" id="UP001186944">
    <property type="component" value="Unassembled WGS sequence"/>
</dbReference>
<keyword evidence="5" id="KW-0807">Transducer</keyword>
<gene>
    <name evidence="8" type="ORF">FSP39_005036</name>
</gene>
<dbReference type="PROSITE" id="PS00237">
    <property type="entry name" value="G_PROTEIN_RECEP_F1_1"/>
    <property type="match status" value="1"/>
</dbReference>
<feature type="transmembrane region" description="Helical" evidence="6">
    <location>
        <begin position="156"/>
        <end position="181"/>
    </location>
</feature>
<dbReference type="SUPFAM" id="SSF81321">
    <property type="entry name" value="Family A G protein-coupled receptor-like"/>
    <property type="match status" value="1"/>
</dbReference>
<dbReference type="CDD" id="cd00637">
    <property type="entry name" value="7tm_classA_rhodopsin-like"/>
    <property type="match status" value="1"/>
</dbReference>
<proteinExistence type="inferred from homology"/>
<keyword evidence="4 6" id="KW-0472">Membrane</keyword>
<dbReference type="SMART" id="SM01381">
    <property type="entry name" value="7TM_GPCR_Srsx"/>
    <property type="match status" value="1"/>
</dbReference>
<keyword evidence="5" id="KW-0297">G-protein coupled receptor</keyword>
<evidence type="ECO:0000256" key="3">
    <source>
        <dbReference type="ARBA" id="ARBA00022989"/>
    </source>
</evidence>
<evidence type="ECO:0000256" key="4">
    <source>
        <dbReference type="ARBA" id="ARBA00023136"/>
    </source>
</evidence>
<accession>A0AA88XVI6</accession>
<feature type="transmembrane region" description="Helical" evidence="6">
    <location>
        <begin position="215"/>
        <end position="242"/>
    </location>
</feature>
<keyword evidence="3 6" id="KW-1133">Transmembrane helix</keyword>
<comment type="caution">
    <text evidence="8">The sequence shown here is derived from an EMBL/GenBank/DDBJ whole genome shotgun (WGS) entry which is preliminary data.</text>
</comment>
<feature type="transmembrane region" description="Helical" evidence="6">
    <location>
        <begin position="12"/>
        <end position="30"/>
    </location>
</feature>
<dbReference type="EMBL" id="VSWD01000009">
    <property type="protein sequence ID" value="KAK3092617.1"/>
    <property type="molecule type" value="Genomic_DNA"/>
</dbReference>
<dbReference type="Pfam" id="PF00001">
    <property type="entry name" value="7tm_1"/>
    <property type="match status" value="1"/>
</dbReference>
<evidence type="ECO:0000259" key="7">
    <source>
        <dbReference type="PROSITE" id="PS50262"/>
    </source>
</evidence>
<dbReference type="PROSITE" id="PS50262">
    <property type="entry name" value="G_PROTEIN_RECEP_F1_2"/>
    <property type="match status" value="1"/>
</dbReference>
<evidence type="ECO:0000313" key="9">
    <source>
        <dbReference type="Proteomes" id="UP001186944"/>
    </source>
</evidence>
<evidence type="ECO:0000313" key="8">
    <source>
        <dbReference type="EMBL" id="KAK3092617.1"/>
    </source>
</evidence>
<dbReference type="PRINTS" id="PR00237">
    <property type="entry name" value="GPCRRHODOPSN"/>
</dbReference>
<comment type="similarity">
    <text evidence="5">Belongs to the G-protein coupled receptor 1 family.</text>
</comment>
<feature type="transmembrane region" description="Helical" evidence="6">
    <location>
        <begin position="115"/>
        <end position="136"/>
    </location>
</feature>
<dbReference type="InterPro" id="IPR017452">
    <property type="entry name" value="GPCR_Rhodpsn_7TM"/>
</dbReference>
<name>A0AA88XVI6_PINIB</name>
<dbReference type="PANTHER" id="PTHR45698">
    <property type="entry name" value="TRACE AMINE-ASSOCIATED RECEPTOR 19N-RELATED"/>
    <property type="match status" value="1"/>
</dbReference>
<protein>
    <recommendedName>
        <fullName evidence="7">G-protein coupled receptors family 1 profile domain-containing protein</fullName>
    </recommendedName>
</protein>
<dbReference type="AlphaFoldDB" id="A0AA88XVI6"/>
<evidence type="ECO:0000256" key="1">
    <source>
        <dbReference type="ARBA" id="ARBA00004370"/>
    </source>
</evidence>
<evidence type="ECO:0000256" key="2">
    <source>
        <dbReference type="ARBA" id="ARBA00022692"/>
    </source>
</evidence>
<keyword evidence="9" id="KW-1185">Reference proteome</keyword>
<keyword evidence="5" id="KW-0675">Receptor</keyword>
<sequence length="331" mass="38551">MEQLSVNDILRISFGLTLIILNMLSIIVLCRAKKLPAQISRMSMNLAITDMSFGMISFLKGLHVHLVSVYSCRVIFHSHIALTLVTCSIITTMAFDRFMAIRFPISYQHKVKSVLIRIGLVFPWIFGFGISAFTLIRMDNFHYMKCDYIDEMYGIFGFRLYAAVWISVIMMNLVFYFGVFLKLRRREKFIQTCTIRSAASTNTLRIPQASLERKILIRLLAVTGIFVITYVPNLTLATVIAFDHQNRSSYKMAFFYTVLIKMFNSFCNPFVYFLRYEECRRLIRRVFRTRCQQCREDHGLQARHTGSYSVYSVQSRCTIDTSIADVSFEMY</sequence>
<keyword evidence="2 5" id="KW-0812">Transmembrane</keyword>
<dbReference type="PANTHER" id="PTHR45698:SF1">
    <property type="entry name" value="TRACE AMINE-ASSOCIATED RECEPTOR 13C-LIKE"/>
    <property type="match status" value="1"/>
</dbReference>
<feature type="transmembrane region" description="Helical" evidence="6">
    <location>
        <begin position="42"/>
        <end position="62"/>
    </location>
</feature>
<comment type="subcellular location">
    <subcellularLocation>
        <location evidence="1">Membrane</location>
    </subcellularLocation>
</comment>
<feature type="transmembrane region" description="Helical" evidence="6">
    <location>
        <begin position="254"/>
        <end position="274"/>
    </location>
</feature>
<dbReference type="GO" id="GO:0016020">
    <property type="term" value="C:membrane"/>
    <property type="evidence" value="ECO:0007669"/>
    <property type="project" value="UniProtKB-SubCell"/>
</dbReference>
<dbReference type="GO" id="GO:0004930">
    <property type="term" value="F:G protein-coupled receptor activity"/>
    <property type="evidence" value="ECO:0007669"/>
    <property type="project" value="UniProtKB-KW"/>
</dbReference>
<evidence type="ECO:0000256" key="6">
    <source>
        <dbReference type="SAM" id="Phobius"/>
    </source>
</evidence>
<dbReference type="Gene3D" id="1.20.1070.10">
    <property type="entry name" value="Rhodopsin 7-helix transmembrane proteins"/>
    <property type="match status" value="1"/>
</dbReference>
<reference evidence="8" key="1">
    <citation type="submission" date="2019-08" db="EMBL/GenBank/DDBJ databases">
        <title>The improved chromosome-level genome for the pearl oyster Pinctada fucata martensii using PacBio sequencing and Hi-C.</title>
        <authorList>
            <person name="Zheng Z."/>
        </authorList>
    </citation>
    <scope>NUCLEOTIDE SEQUENCE</scope>
    <source>
        <strain evidence="8">ZZ-2019</strain>
        <tissue evidence="8">Adductor muscle</tissue>
    </source>
</reference>